<feature type="domain" description="RagB/SusD" evidence="7">
    <location>
        <begin position="320"/>
        <end position="667"/>
    </location>
</feature>
<dbReference type="EMBL" id="FQWO01000008">
    <property type="protein sequence ID" value="SHH13681.1"/>
    <property type="molecule type" value="Genomic_DNA"/>
</dbReference>
<keyword evidence="5" id="KW-0998">Cell outer membrane</keyword>
<evidence type="ECO:0000313" key="10">
    <source>
        <dbReference type="EMBL" id="SHH13681.1"/>
    </source>
</evidence>
<dbReference type="Pfam" id="PF07980">
    <property type="entry name" value="SusD_RagB"/>
    <property type="match status" value="1"/>
</dbReference>
<keyword evidence="12" id="KW-1185">Reference proteome</keyword>
<evidence type="ECO:0000313" key="11">
    <source>
        <dbReference type="Proteomes" id="UP000184384"/>
    </source>
</evidence>
<dbReference type="Gene3D" id="1.25.40.390">
    <property type="match status" value="1"/>
</dbReference>
<dbReference type="AlphaFoldDB" id="A0A1M5QII2"/>
<protein>
    <submittedName>
        <fullName evidence="9">Outer membrane starch-binding protein</fullName>
    </submittedName>
    <submittedName>
        <fullName evidence="10">Starch-binding associating with outer membrane</fullName>
    </submittedName>
</protein>
<organism evidence="10 11">
    <name type="scientific">Flavobacterium granuli</name>
    <dbReference type="NCBI Taxonomy" id="280093"/>
    <lineage>
        <taxon>Bacteria</taxon>
        <taxon>Pseudomonadati</taxon>
        <taxon>Bacteroidota</taxon>
        <taxon>Flavobacteriia</taxon>
        <taxon>Flavobacteriales</taxon>
        <taxon>Flavobacteriaceae</taxon>
        <taxon>Flavobacterium</taxon>
    </lineage>
</organism>
<evidence type="ECO:0000313" key="9">
    <source>
        <dbReference type="EMBL" id="PRZ20107.1"/>
    </source>
</evidence>
<dbReference type="Pfam" id="PF14322">
    <property type="entry name" value="SusD-like_3"/>
    <property type="match status" value="1"/>
</dbReference>
<name>A0A1M5QII2_9FLAO</name>
<dbReference type="STRING" id="280093.SAMN05443373_1088"/>
<dbReference type="Proteomes" id="UP000184384">
    <property type="component" value="Unassembled WGS sequence"/>
</dbReference>
<dbReference type="InterPro" id="IPR012944">
    <property type="entry name" value="SusD_RagB_dom"/>
</dbReference>
<evidence type="ECO:0000256" key="3">
    <source>
        <dbReference type="ARBA" id="ARBA00022729"/>
    </source>
</evidence>
<dbReference type="GO" id="GO:0009279">
    <property type="term" value="C:cell outer membrane"/>
    <property type="evidence" value="ECO:0007669"/>
    <property type="project" value="UniProtKB-SubCell"/>
</dbReference>
<dbReference type="EMBL" id="PVUB01000013">
    <property type="protein sequence ID" value="PRZ20107.1"/>
    <property type="molecule type" value="Genomic_DNA"/>
</dbReference>
<comment type="subcellular location">
    <subcellularLocation>
        <location evidence="1">Cell outer membrane</location>
    </subcellularLocation>
</comment>
<evidence type="ECO:0000256" key="2">
    <source>
        <dbReference type="ARBA" id="ARBA00006275"/>
    </source>
</evidence>
<evidence type="ECO:0000259" key="7">
    <source>
        <dbReference type="Pfam" id="PF07980"/>
    </source>
</evidence>
<evidence type="ECO:0000313" key="12">
    <source>
        <dbReference type="Proteomes" id="UP000237771"/>
    </source>
</evidence>
<evidence type="ECO:0000259" key="8">
    <source>
        <dbReference type="Pfam" id="PF14322"/>
    </source>
</evidence>
<dbReference type="OrthoDB" id="5694214at2"/>
<keyword evidence="4" id="KW-0472">Membrane</keyword>
<dbReference type="InterPro" id="IPR011990">
    <property type="entry name" value="TPR-like_helical_dom_sf"/>
</dbReference>
<evidence type="ECO:0000256" key="4">
    <source>
        <dbReference type="ARBA" id="ARBA00023136"/>
    </source>
</evidence>
<reference evidence="10" key="1">
    <citation type="submission" date="2016-11" db="EMBL/GenBank/DDBJ databases">
        <authorList>
            <person name="Jaros S."/>
            <person name="Januszkiewicz K."/>
            <person name="Wedrychowicz H."/>
        </authorList>
    </citation>
    <scope>NUCLEOTIDE SEQUENCE [LARGE SCALE GENOMIC DNA]</scope>
    <source>
        <strain evidence="10">DSM 19729</strain>
    </source>
</reference>
<dbReference type="SUPFAM" id="SSF48452">
    <property type="entry name" value="TPR-like"/>
    <property type="match status" value="1"/>
</dbReference>
<evidence type="ECO:0000256" key="6">
    <source>
        <dbReference type="SAM" id="SignalP"/>
    </source>
</evidence>
<reference evidence="9 12" key="3">
    <citation type="submission" date="2018-03" db="EMBL/GenBank/DDBJ databases">
        <title>Genomic Encyclopedia of Archaeal and Bacterial Type Strains, Phase II (KMG-II): from individual species to whole genera.</title>
        <authorList>
            <person name="Goeker M."/>
        </authorList>
    </citation>
    <scope>NUCLEOTIDE SEQUENCE [LARGE SCALE GENOMIC DNA]</scope>
    <source>
        <strain evidence="9 12">DSM 17797</strain>
    </source>
</reference>
<feature type="domain" description="SusD-like N-terminal" evidence="8">
    <location>
        <begin position="106"/>
        <end position="208"/>
    </location>
</feature>
<dbReference type="RefSeq" id="WP_072944260.1">
    <property type="nucleotide sequence ID" value="NZ_FQWO01000008.1"/>
</dbReference>
<feature type="chain" id="PRO_5012770643" evidence="6">
    <location>
        <begin position="21"/>
        <end position="667"/>
    </location>
</feature>
<dbReference type="Proteomes" id="UP000237771">
    <property type="component" value="Unassembled WGS sequence"/>
</dbReference>
<feature type="signal peptide" evidence="6">
    <location>
        <begin position="1"/>
        <end position="20"/>
    </location>
</feature>
<comment type="similarity">
    <text evidence="2">Belongs to the SusD family.</text>
</comment>
<evidence type="ECO:0000256" key="1">
    <source>
        <dbReference type="ARBA" id="ARBA00004442"/>
    </source>
</evidence>
<keyword evidence="3 6" id="KW-0732">Signal</keyword>
<reference evidence="11" key="2">
    <citation type="submission" date="2016-11" db="EMBL/GenBank/DDBJ databases">
        <authorList>
            <person name="Varghese N."/>
            <person name="Submissions S."/>
        </authorList>
    </citation>
    <scope>NUCLEOTIDE SEQUENCE [LARGE SCALE GENOMIC DNA]</scope>
    <source>
        <strain evidence="11">DSM 19729</strain>
    </source>
</reference>
<proteinExistence type="inferred from homology"/>
<accession>A0A1M5QII2</accession>
<evidence type="ECO:0000256" key="5">
    <source>
        <dbReference type="ARBA" id="ARBA00023237"/>
    </source>
</evidence>
<dbReference type="PROSITE" id="PS51257">
    <property type="entry name" value="PROKAR_LIPOPROTEIN"/>
    <property type="match status" value="1"/>
</dbReference>
<sequence length="667" mass="73460">MKKYTISQFLIVLVSFFGLSSCTDYLSVEDGFSASDSKDYILTDPAQSRRFQRSIYLTMPNYSDYAAAASGGLGNPWASMSDELSNNANGTLQNIGVQGYTSFSAASHRWQALYRTIRTASIYIRDAKIIGKVGDPDYVSEAELKSLKAECYFMRAYSYYLLLEQYGPVPVLEDIASASDPNSDYERNSVDEVVAAIEKDLAIAITDLDPTRTSTTVASGFEESRLAIPTVGVALAVRAKLLVLVASPLYNGGFAEGMALTNHDGKKLFPQNYDAGKWVKAKDALKDLLTYADAGNYQLYKSASNDPNLNIYELFQKYNKEIIWGNPVQSWGTVEAAQTPRDITVVAGGSNGSTLGVTQEMVDAFFMKNGLAITDAGSTYEATGFTNVLNPATRFVKSGVTVYMTDSNVLKAYANREPRFYAAVTYQGKSWHDVVSNPSLQGTTPATSKVTKVLFARDVPSSKAPAPLPGYGGIANNDNRLGGFPKTGYLCYKNSNRTIHPTVASGIRSVFRPSIIFRLADFYLLYAEVLNEINPGDPDIVKYIDLVRERAGIAGYATMQTNGTKTGVIGNKNAMRNAIIAERRVELFTEGQRYFDVRRWMIADKPEGMQGGFFTGMNMDGNANDLTFFQKINVDNAPRKFDRAMYLYPIQLSEITNSRKLVQNPGW</sequence>
<gene>
    <name evidence="9" type="ORF">BC624_11367</name>
    <name evidence="10" type="ORF">SAMN05443373_1088</name>
</gene>
<dbReference type="InterPro" id="IPR033985">
    <property type="entry name" value="SusD-like_N"/>
</dbReference>